<gene>
    <name evidence="2" type="ORF">AVEN_230547_1</name>
</gene>
<organism evidence="2 3">
    <name type="scientific">Araneus ventricosus</name>
    <name type="common">Orbweaver spider</name>
    <name type="synonym">Epeira ventricosa</name>
    <dbReference type="NCBI Taxonomy" id="182803"/>
    <lineage>
        <taxon>Eukaryota</taxon>
        <taxon>Metazoa</taxon>
        <taxon>Ecdysozoa</taxon>
        <taxon>Arthropoda</taxon>
        <taxon>Chelicerata</taxon>
        <taxon>Arachnida</taxon>
        <taxon>Araneae</taxon>
        <taxon>Araneomorphae</taxon>
        <taxon>Entelegynae</taxon>
        <taxon>Araneoidea</taxon>
        <taxon>Araneidae</taxon>
        <taxon>Araneus</taxon>
    </lineage>
</organism>
<name>A0A4Y2GX87_ARAVE</name>
<feature type="non-terminal residue" evidence="2">
    <location>
        <position position="1"/>
    </location>
</feature>
<dbReference type="Proteomes" id="UP000499080">
    <property type="component" value="Unassembled WGS sequence"/>
</dbReference>
<keyword evidence="3" id="KW-1185">Reference proteome</keyword>
<proteinExistence type="predicted"/>
<dbReference type="AlphaFoldDB" id="A0A4Y2GX87"/>
<reference evidence="2 3" key="1">
    <citation type="journal article" date="2019" name="Sci. Rep.">
        <title>Orb-weaving spider Araneus ventricosus genome elucidates the spidroin gene catalogue.</title>
        <authorList>
            <person name="Kono N."/>
            <person name="Nakamura H."/>
            <person name="Ohtoshi R."/>
            <person name="Moran D.A.P."/>
            <person name="Shinohara A."/>
            <person name="Yoshida Y."/>
            <person name="Fujiwara M."/>
            <person name="Mori M."/>
            <person name="Tomita M."/>
            <person name="Arakawa K."/>
        </authorList>
    </citation>
    <scope>NUCLEOTIDE SEQUENCE [LARGE SCALE GENOMIC DNA]</scope>
</reference>
<evidence type="ECO:0000313" key="3">
    <source>
        <dbReference type="Proteomes" id="UP000499080"/>
    </source>
</evidence>
<evidence type="ECO:0000256" key="1">
    <source>
        <dbReference type="SAM" id="MobiDB-lite"/>
    </source>
</evidence>
<evidence type="ECO:0000313" key="2">
    <source>
        <dbReference type="EMBL" id="GBM58370.1"/>
    </source>
</evidence>
<feature type="region of interest" description="Disordered" evidence="1">
    <location>
        <begin position="56"/>
        <end position="96"/>
    </location>
</feature>
<dbReference type="EMBL" id="BGPR01101054">
    <property type="protein sequence ID" value="GBM58370.1"/>
    <property type="molecule type" value="Genomic_DNA"/>
</dbReference>
<sequence length="96" mass="10344">VENPPKRYHWGPTKMYAPERHIVVTPKVRSTEPSATTPEVCFAQPPAITTPEVCFAQPPATTTASEPSTTTASQPSTAAPQPQGALSEEMNEPTKR</sequence>
<feature type="compositionally biased region" description="Low complexity" evidence="1">
    <location>
        <begin position="56"/>
        <end position="83"/>
    </location>
</feature>
<accession>A0A4Y2GX87</accession>
<protein>
    <submittedName>
        <fullName evidence="2">Uncharacterized protein</fullName>
    </submittedName>
</protein>
<comment type="caution">
    <text evidence="2">The sequence shown here is derived from an EMBL/GenBank/DDBJ whole genome shotgun (WGS) entry which is preliminary data.</text>
</comment>